<organism evidence="8 9">
    <name type="scientific">Pontibacter akesuensis</name>
    <dbReference type="NCBI Taxonomy" id="388950"/>
    <lineage>
        <taxon>Bacteria</taxon>
        <taxon>Pseudomonadati</taxon>
        <taxon>Bacteroidota</taxon>
        <taxon>Cytophagia</taxon>
        <taxon>Cytophagales</taxon>
        <taxon>Hymenobacteraceae</taxon>
        <taxon>Pontibacter</taxon>
    </lineage>
</organism>
<dbReference type="PANTHER" id="PTHR10884:SF14">
    <property type="entry name" value="NADH DEHYDROGENASE [UBIQUINONE] IRON-SULFUR PROTEIN 3, MITOCHONDRIAL"/>
    <property type="match status" value="1"/>
</dbReference>
<sequence length="205" mass="24094">MAQKEKRVNFEEIKDLLVRLFGPELILAEKADNLQPYLLLQPERLPEVCLELHDNAQTYFDYLSCVTGMDNGPEAGTMEVIYTLYSIPHDHHLTLKVQVPRNTTPVQPMPRVPTVSHIWRTADWHEREVFDMFGINFTNHPDMRRILCATDWEGHPLRKDYKLQDYYHGIKVPFDKHNELNGFRGEPWELLGQPTPFSDKREKPE</sequence>
<comment type="catalytic activity">
    <reaction evidence="3 5">
        <text>a quinone + NADH + 5 H(+)(in) = a quinol + NAD(+) + 4 H(+)(out)</text>
        <dbReference type="Rhea" id="RHEA:57888"/>
        <dbReference type="ChEBI" id="CHEBI:15378"/>
        <dbReference type="ChEBI" id="CHEBI:24646"/>
        <dbReference type="ChEBI" id="CHEBI:57540"/>
        <dbReference type="ChEBI" id="CHEBI:57945"/>
        <dbReference type="ChEBI" id="CHEBI:132124"/>
    </reaction>
</comment>
<keyword evidence="3 4" id="KW-1278">Translocase</keyword>
<proteinExistence type="inferred from homology"/>
<evidence type="ECO:0000256" key="3">
    <source>
        <dbReference type="HAMAP-Rule" id="MF_01357"/>
    </source>
</evidence>
<evidence type="ECO:0000256" key="5">
    <source>
        <dbReference type="RuleBase" id="RU003582"/>
    </source>
</evidence>
<keyword evidence="3" id="KW-0472">Membrane</keyword>
<accession>A0A1I7HRE2</accession>
<evidence type="ECO:0000256" key="1">
    <source>
        <dbReference type="ARBA" id="ARBA00007569"/>
    </source>
</evidence>
<dbReference type="InterPro" id="IPR037232">
    <property type="entry name" value="NADH_quin_OxRdtase_su_C/D-like"/>
</dbReference>
<dbReference type="GO" id="GO:0008137">
    <property type="term" value="F:NADH dehydrogenase (ubiquinone) activity"/>
    <property type="evidence" value="ECO:0007669"/>
    <property type="project" value="InterPro"/>
</dbReference>
<dbReference type="GO" id="GO:0050136">
    <property type="term" value="F:NADH dehydrogenase (quinone) (non-electrogenic) activity"/>
    <property type="evidence" value="ECO:0007669"/>
    <property type="project" value="UniProtKB-UniRule"/>
</dbReference>
<dbReference type="GO" id="GO:0048038">
    <property type="term" value="F:quinone binding"/>
    <property type="evidence" value="ECO:0007669"/>
    <property type="project" value="UniProtKB-KW"/>
</dbReference>
<gene>
    <name evidence="3" type="primary">nuoC</name>
    <name evidence="8" type="ORF">SAMN04487941_1613</name>
</gene>
<dbReference type="SUPFAM" id="SSF143243">
    <property type="entry name" value="Nqo5-like"/>
    <property type="match status" value="1"/>
</dbReference>
<evidence type="ECO:0000256" key="6">
    <source>
        <dbReference type="SAM" id="MobiDB-lite"/>
    </source>
</evidence>
<evidence type="ECO:0000259" key="7">
    <source>
        <dbReference type="Pfam" id="PF00329"/>
    </source>
</evidence>
<keyword evidence="9" id="KW-1185">Reference proteome</keyword>
<comment type="function">
    <text evidence="3">NDH-1 shuttles electrons from NADH, via FMN and iron-sulfur (Fe-S) centers, to quinones in the respiratory chain. The immediate electron acceptor for the enzyme in this species is believed to be a menaquinone. Couples the redox reaction to proton translocation (for every two electrons transferred, four hydrogen ions are translocated across the cytoplasmic membrane), and thus conserves the redox energy in a proton gradient.</text>
</comment>
<keyword evidence="3" id="KW-1003">Cell membrane</keyword>
<comment type="subunit">
    <text evidence="3">NDH-1 is composed of 14 different subunits. Subunits NuoB, C, D, E, F, and G constitute the peripheral sector of the complex.</text>
</comment>
<keyword evidence="3 4" id="KW-0520">NAD</keyword>
<dbReference type="NCBIfam" id="TIGR01961">
    <property type="entry name" value="NuoC_fam"/>
    <property type="match status" value="1"/>
</dbReference>
<keyword evidence="3 5" id="KW-0874">Quinone</keyword>
<dbReference type="PROSITE" id="PS00542">
    <property type="entry name" value="COMPLEX1_30K"/>
    <property type="match status" value="1"/>
</dbReference>
<comment type="subcellular location">
    <subcellularLocation>
        <location evidence="3">Cell membrane</location>
        <topology evidence="3">Peripheral membrane protein</topology>
        <orientation evidence="3">Cytoplasmic side</orientation>
    </subcellularLocation>
</comment>
<dbReference type="STRING" id="388950.GCA_001611675_01932"/>
<dbReference type="Proteomes" id="UP000182491">
    <property type="component" value="Unassembled WGS sequence"/>
</dbReference>
<dbReference type="AlphaFoldDB" id="A0A1I7HRE2"/>
<evidence type="ECO:0000256" key="4">
    <source>
        <dbReference type="RuleBase" id="RU003456"/>
    </source>
</evidence>
<dbReference type="RefSeq" id="WP_229802076.1">
    <property type="nucleotide sequence ID" value="NZ_BMXC01000002.1"/>
</dbReference>
<dbReference type="InterPro" id="IPR010218">
    <property type="entry name" value="NADH_DH_suC"/>
</dbReference>
<dbReference type="InterPro" id="IPR001268">
    <property type="entry name" value="NADH_UbQ_OxRdtase_30kDa_su"/>
</dbReference>
<comment type="similarity">
    <text evidence="1 3 4">Belongs to the complex I 30 kDa subunit family.</text>
</comment>
<dbReference type="Pfam" id="PF00329">
    <property type="entry name" value="Complex1_30kDa"/>
    <property type="match status" value="1"/>
</dbReference>
<dbReference type="PANTHER" id="PTHR10884">
    <property type="entry name" value="NADH DEHYDROGENASE UBIQUINONE IRON-SULFUR PROTEIN 3"/>
    <property type="match status" value="1"/>
</dbReference>
<evidence type="ECO:0000256" key="2">
    <source>
        <dbReference type="ARBA" id="ARBA00022448"/>
    </source>
</evidence>
<name>A0A1I7HRE2_9BACT</name>
<dbReference type="GO" id="GO:0005886">
    <property type="term" value="C:plasma membrane"/>
    <property type="evidence" value="ECO:0007669"/>
    <property type="project" value="UniProtKB-SubCell"/>
</dbReference>
<protein>
    <recommendedName>
        <fullName evidence="3">NADH-quinone oxidoreductase subunit C</fullName>
        <ecNumber evidence="3">7.1.1.-</ecNumber>
    </recommendedName>
    <alternativeName>
        <fullName evidence="3">NADH dehydrogenase I subunit C</fullName>
    </alternativeName>
    <alternativeName>
        <fullName evidence="3">NDH-1 subunit C</fullName>
    </alternativeName>
</protein>
<keyword evidence="2 3" id="KW-0813">Transport</keyword>
<evidence type="ECO:0000313" key="9">
    <source>
        <dbReference type="Proteomes" id="UP000182491"/>
    </source>
</evidence>
<reference evidence="9" key="1">
    <citation type="submission" date="2016-10" db="EMBL/GenBank/DDBJ databases">
        <authorList>
            <person name="Varghese N."/>
        </authorList>
    </citation>
    <scope>NUCLEOTIDE SEQUENCE [LARGE SCALE GENOMIC DNA]</scope>
    <source>
        <strain evidence="9">DSM 18820</strain>
    </source>
</reference>
<evidence type="ECO:0000313" key="8">
    <source>
        <dbReference type="EMBL" id="SFU63229.1"/>
    </source>
</evidence>
<dbReference type="EC" id="7.1.1.-" evidence="3"/>
<feature type="domain" description="NADH:ubiquinone oxidoreductase 30kDa subunit" evidence="7">
    <location>
        <begin position="40"/>
        <end position="166"/>
    </location>
</feature>
<dbReference type="HAMAP" id="MF_01357">
    <property type="entry name" value="NDH1_NuoC"/>
    <property type="match status" value="1"/>
</dbReference>
<feature type="region of interest" description="Disordered" evidence="6">
    <location>
        <begin position="186"/>
        <end position="205"/>
    </location>
</feature>
<dbReference type="Gene3D" id="3.30.460.80">
    <property type="entry name" value="NADH:ubiquinone oxidoreductase, 30kDa subunit"/>
    <property type="match status" value="1"/>
</dbReference>
<dbReference type="InterPro" id="IPR020396">
    <property type="entry name" value="NADH_UbQ_OxRdtase_CS"/>
</dbReference>
<dbReference type="EMBL" id="FPCA01000002">
    <property type="protein sequence ID" value="SFU63229.1"/>
    <property type="molecule type" value="Genomic_DNA"/>
</dbReference>